<dbReference type="EMBL" id="RCUX01000010">
    <property type="protein sequence ID" value="RLP74486.1"/>
    <property type="molecule type" value="Genomic_DNA"/>
</dbReference>
<name>A0A3L7A2G5_9MICO</name>
<sequence>MIFWGALAIMVVEGSAAAAESRLGVQEPSARVTVIGADLNDADTARLTSAAREGGSSVAFSHWYETGLVTLFDPEKRIDAARELRSDPPGARAIVTTNFPGAPEQTVRAARAGNDNLTDIVGRFSTTASFEDRTPAAFFTPEALRFGGGTYWIFGTRENTVQPITDALEDGGLRIVDISFTPDTALPALITRGVASPFGIIAVGFGSVVVLAPIFAMVALLTAHGTRYTVWAQAGASRGFLRRDQLRTTLGPALLGGAVGALITAGWVSAAAESLLSAPETIALTLGAALCLHVLSLAIQTGIALRWTSTTVRHVVPH</sequence>
<keyword evidence="1" id="KW-0812">Transmembrane</keyword>
<evidence type="ECO:0000313" key="2">
    <source>
        <dbReference type="EMBL" id="RLP74486.1"/>
    </source>
</evidence>
<evidence type="ECO:0000256" key="1">
    <source>
        <dbReference type="SAM" id="Phobius"/>
    </source>
</evidence>
<dbReference type="AlphaFoldDB" id="A0A3L7A2G5"/>
<gene>
    <name evidence="2" type="ORF">D9V32_12405</name>
</gene>
<keyword evidence="1" id="KW-0472">Membrane</keyword>
<keyword evidence="3" id="KW-1185">Reference proteome</keyword>
<feature type="transmembrane region" description="Helical" evidence="1">
    <location>
        <begin position="282"/>
        <end position="305"/>
    </location>
</feature>
<feature type="transmembrane region" description="Helical" evidence="1">
    <location>
        <begin position="198"/>
        <end position="221"/>
    </location>
</feature>
<dbReference type="Proteomes" id="UP000272503">
    <property type="component" value="Unassembled WGS sequence"/>
</dbReference>
<feature type="transmembrane region" description="Helical" evidence="1">
    <location>
        <begin position="250"/>
        <end position="270"/>
    </location>
</feature>
<evidence type="ECO:0000313" key="3">
    <source>
        <dbReference type="Proteomes" id="UP000272503"/>
    </source>
</evidence>
<protein>
    <submittedName>
        <fullName evidence="2">Uncharacterized protein</fullName>
    </submittedName>
</protein>
<dbReference type="RefSeq" id="WP_121649235.1">
    <property type="nucleotide sequence ID" value="NZ_RCUX01000010.1"/>
</dbReference>
<comment type="caution">
    <text evidence="2">The sequence shown here is derived from an EMBL/GenBank/DDBJ whole genome shotgun (WGS) entry which is preliminary data.</text>
</comment>
<proteinExistence type="predicted"/>
<dbReference type="OrthoDB" id="9981937at2"/>
<organism evidence="2 3">
    <name type="scientific">Mycetocola tolaasinivorans</name>
    <dbReference type="NCBI Taxonomy" id="76635"/>
    <lineage>
        <taxon>Bacteria</taxon>
        <taxon>Bacillati</taxon>
        <taxon>Actinomycetota</taxon>
        <taxon>Actinomycetes</taxon>
        <taxon>Micrococcales</taxon>
        <taxon>Microbacteriaceae</taxon>
        <taxon>Mycetocola</taxon>
    </lineage>
</organism>
<reference evidence="2 3" key="1">
    <citation type="submission" date="2018-10" db="EMBL/GenBank/DDBJ databases">
        <authorList>
            <person name="Li J."/>
        </authorList>
    </citation>
    <scope>NUCLEOTIDE SEQUENCE [LARGE SCALE GENOMIC DNA]</scope>
    <source>
        <strain evidence="2 3">IF 016277</strain>
    </source>
</reference>
<accession>A0A3L7A2G5</accession>
<keyword evidence="1" id="KW-1133">Transmembrane helix</keyword>